<organism evidence="2 3">
    <name type="scientific">Streptomyces iconiensis</name>
    <dbReference type="NCBI Taxonomy" id="1384038"/>
    <lineage>
        <taxon>Bacteria</taxon>
        <taxon>Bacillati</taxon>
        <taxon>Actinomycetota</taxon>
        <taxon>Actinomycetes</taxon>
        <taxon>Kitasatosporales</taxon>
        <taxon>Streptomycetaceae</taxon>
        <taxon>Streptomyces</taxon>
    </lineage>
</organism>
<dbReference type="RefSeq" id="WP_274042083.1">
    <property type="nucleotide sequence ID" value="NZ_JANCPR020000021.1"/>
</dbReference>
<dbReference type="InterPro" id="IPR039374">
    <property type="entry name" value="SIP_fam"/>
</dbReference>
<feature type="domain" description="FAD-binding FR-type" evidence="1">
    <location>
        <begin position="1"/>
        <end position="127"/>
    </location>
</feature>
<gene>
    <name evidence="2" type="ORF">NMN56_021885</name>
</gene>
<dbReference type="EMBL" id="JANCPR020000021">
    <property type="protein sequence ID" value="MDJ1134563.1"/>
    <property type="molecule type" value="Genomic_DNA"/>
</dbReference>
<reference evidence="2 3" key="1">
    <citation type="submission" date="2023-05" db="EMBL/GenBank/DDBJ databases">
        <title>Streptantibioticus silvisoli sp. nov., acidotolerant actinomycetes 1 from pine litter.</title>
        <authorList>
            <person name="Swiecimska M."/>
            <person name="Golinska P."/>
            <person name="Sangal V."/>
            <person name="Wachnowicz B."/>
            <person name="Goodfellow M."/>
        </authorList>
    </citation>
    <scope>NUCLEOTIDE SEQUENCE [LARGE SCALE GENOMIC DNA]</scope>
    <source>
        <strain evidence="2 3">DSM 42109</strain>
    </source>
</reference>
<dbReference type="PANTHER" id="PTHR30157:SF0">
    <property type="entry name" value="NADPH-DEPENDENT FERRIC-CHELATE REDUCTASE"/>
    <property type="match status" value="1"/>
</dbReference>
<dbReference type="Pfam" id="PF08021">
    <property type="entry name" value="FAD_binding_9"/>
    <property type="match status" value="1"/>
</dbReference>
<sequence>MITLEVCRNTKLTPTFSTITLGGPEVEHLKPTGFDQTARLFFPREGQDRLRMPTRSSEAWMAEVLLMPKSSRPWVRNFTIRRVRPELGEVDVEFALHGDTPASLWARNARPGDQAGIFDMGVTYQPPAHAEWQLLAGDESAVPAVLAILEDAPATLTGEVFLEVPSTEDFRKDITVPGGVHVHWLARNGTGAQPGTVALEAVKESDLRPGPFYTWVAGESGLATGLRRHLVRERGVPKADISFFGYWRQGRSSPG</sequence>
<dbReference type="PANTHER" id="PTHR30157">
    <property type="entry name" value="FERRIC REDUCTASE, NADPH-DEPENDENT"/>
    <property type="match status" value="1"/>
</dbReference>
<dbReference type="Pfam" id="PF04954">
    <property type="entry name" value="SIP"/>
    <property type="match status" value="1"/>
</dbReference>
<evidence type="ECO:0000313" key="3">
    <source>
        <dbReference type="Proteomes" id="UP001214441"/>
    </source>
</evidence>
<accession>A0ABT7A1R9</accession>
<keyword evidence="3" id="KW-1185">Reference proteome</keyword>
<comment type="caution">
    <text evidence="2">The sequence shown here is derived from an EMBL/GenBank/DDBJ whole genome shotgun (WGS) entry which is preliminary data.</text>
</comment>
<proteinExistence type="predicted"/>
<dbReference type="CDD" id="cd06193">
    <property type="entry name" value="siderophore_interacting"/>
    <property type="match status" value="1"/>
</dbReference>
<dbReference type="Gene3D" id="3.40.50.80">
    <property type="entry name" value="Nucleotide-binding domain of ferredoxin-NADP reductase (FNR) module"/>
    <property type="match status" value="1"/>
</dbReference>
<dbReference type="InterPro" id="IPR007037">
    <property type="entry name" value="SIP_rossman_dom"/>
</dbReference>
<dbReference type="InterPro" id="IPR039261">
    <property type="entry name" value="FNR_nucleotide-bd"/>
</dbReference>
<dbReference type="Proteomes" id="UP001214441">
    <property type="component" value="Unassembled WGS sequence"/>
</dbReference>
<evidence type="ECO:0000313" key="2">
    <source>
        <dbReference type="EMBL" id="MDJ1134563.1"/>
    </source>
</evidence>
<evidence type="ECO:0000259" key="1">
    <source>
        <dbReference type="PROSITE" id="PS51384"/>
    </source>
</evidence>
<dbReference type="InterPro" id="IPR017927">
    <property type="entry name" value="FAD-bd_FR_type"/>
</dbReference>
<dbReference type="InterPro" id="IPR013113">
    <property type="entry name" value="SIP_FAD-bd"/>
</dbReference>
<dbReference type="Gene3D" id="2.40.30.10">
    <property type="entry name" value="Translation factors"/>
    <property type="match status" value="1"/>
</dbReference>
<dbReference type="PROSITE" id="PS51384">
    <property type="entry name" value="FAD_FR"/>
    <property type="match status" value="1"/>
</dbReference>
<name>A0ABT7A1R9_9ACTN</name>
<protein>
    <submittedName>
        <fullName evidence="2">Siderophore-interacting protein</fullName>
    </submittedName>
</protein>